<dbReference type="EMBL" id="CP019327">
    <property type="protein sequence ID" value="APX95599.1"/>
    <property type="molecule type" value="Genomic_DNA"/>
</dbReference>
<proteinExistence type="predicted"/>
<organism evidence="3 4">
    <name type="scientific">Natronorubrum daqingense</name>
    <dbReference type="NCBI Taxonomy" id="588898"/>
    <lineage>
        <taxon>Archaea</taxon>
        <taxon>Methanobacteriati</taxon>
        <taxon>Methanobacteriota</taxon>
        <taxon>Stenosarchaea group</taxon>
        <taxon>Halobacteria</taxon>
        <taxon>Halobacteriales</taxon>
        <taxon>Natrialbaceae</taxon>
        <taxon>Natronorubrum</taxon>
    </lineage>
</organism>
<dbReference type="AlphaFoldDB" id="A0A1N6YPT2"/>
<gene>
    <name evidence="2" type="ORF">BB347_02640</name>
    <name evidence="3" type="ORF">SAMN05421809_0517</name>
</gene>
<dbReference type="EMBL" id="FTNP01000001">
    <property type="protein sequence ID" value="SIR16562.1"/>
    <property type="molecule type" value="Genomic_DNA"/>
</dbReference>
<evidence type="ECO:0000313" key="4">
    <source>
        <dbReference type="Proteomes" id="UP000185687"/>
    </source>
</evidence>
<name>A0A1N6YPT2_9EURY</name>
<dbReference type="Proteomes" id="UP000187321">
    <property type="component" value="Chromosome"/>
</dbReference>
<evidence type="ECO:0000313" key="3">
    <source>
        <dbReference type="EMBL" id="SIR16562.1"/>
    </source>
</evidence>
<dbReference type="RefSeq" id="WP_076578667.1">
    <property type="nucleotide sequence ID" value="NZ_CP019327.1"/>
</dbReference>
<sequence length="74" mass="7640">MLVTLVGIGFIALGLVGVRYAPAIVAAQHQEGMAPLEDGRDELDDTDRVSVTKWTGVAFVALGVVAVAYGVGIV</sequence>
<keyword evidence="1" id="KW-0472">Membrane</keyword>
<dbReference type="KEGG" id="hda:BB347_02640"/>
<accession>A0A1N6YPT2</accession>
<protein>
    <submittedName>
        <fullName evidence="3">Uncharacterized protein</fullName>
    </submittedName>
</protein>
<evidence type="ECO:0000313" key="2">
    <source>
        <dbReference type="EMBL" id="APX95599.1"/>
    </source>
</evidence>
<dbReference type="OrthoDB" id="205914at2157"/>
<evidence type="ECO:0000256" key="1">
    <source>
        <dbReference type="SAM" id="Phobius"/>
    </source>
</evidence>
<reference evidence="2 5" key="1">
    <citation type="submission" date="2017-01" db="EMBL/GenBank/DDBJ databases">
        <title>Complete genome sequence of Haloterrigena daqingensis type strain (JX313T).</title>
        <authorList>
            <person name="Shuang W."/>
        </authorList>
    </citation>
    <scope>NUCLEOTIDE SEQUENCE [LARGE SCALE GENOMIC DNA]</scope>
    <source>
        <strain evidence="2 5">JX313</strain>
    </source>
</reference>
<dbReference type="Proteomes" id="UP000185687">
    <property type="component" value="Unassembled WGS sequence"/>
</dbReference>
<keyword evidence="4" id="KW-1185">Reference proteome</keyword>
<dbReference type="GeneID" id="30954805"/>
<feature type="transmembrane region" description="Helical" evidence="1">
    <location>
        <begin position="51"/>
        <end position="71"/>
    </location>
</feature>
<evidence type="ECO:0000313" key="5">
    <source>
        <dbReference type="Proteomes" id="UP000187321"/>
    </source>
</evidence>
<keyword evidence="1" id="KW-0812">Transmembrane</keyword>
<keyword evidence="1" id="KW-1133">Transmembrane helix</keyword>
<dbReference type="STRING" id="588898.BB347_02640"/>
<reference evidence="3 4" key="2">
    <citation type="submission" date="2017-01" db="EMBL/GenBank/DDBJ databases">
        <authorList>
            <person name="Mah S.A."/>
            <person name="Swanson W.J."/>
            <person name="Moy G.W."/>
            <person name="Vacquier V.D."/>
        </authorList>
    </citation>
    <scope>NUCLEOTIDE SEQUENCE [LARGE SCALE GENOMIC DNA]</scope>
    <source>
        <strain evidence="3 4">CGMCC 1.8909</strain>
    </source>
</reference>